<reference evidence="2 3" key="1">
    <citation type="submission" date="2014-12" db="EMBL/GenBank/DDBJ databases">
        <title>Genome assembly of Enhygromyxa salina DSM 15201.</title>
        <authorList>
            <person name="Sharma G."/>
            <person name="Subramanian S."/>
        </authorList>
    </citation>
    <scope>NUCLEOTIDE SEQUENCE [LARGE SCALE GENOMIC DNA]</scope>
    <source>
        <strain evidence="2 3">DSM 15201</strain>
    </source>
</reference>
<dbReference type="EMBL" id="JMCC02000226">
    <property type="protein sequence ID" value="KIG11598.1"/>
    <property type="molecule type" value="Genomic_DNA"/>
</dbReference>
<feature type="transmembrane region" description="Helical" evidence="1">
    <location>
        <begin position="17"/>
        <end position="40"/>
    </location>
</feature>
<evidence type="ECO:0000313" key="3">
    <source>
        <dbReference type="Proteomes" id="UP000031599"/>
    </source>
</evidence>
<keyword evidence="1" id="KW-1133">Transmembrane helix</keyword>
<evidence type="ECO:0000313" key="2">
    <source>
        <dbReference type="EMBL" id="KIG11598.1"/>
    </source>
</evidence>
<gene>
    <name evidence="2" type="ORF">DB30_03127</name>
</gene>
<dbReference type="Proteomes" id="UP000031599">
    <property type="component" value="Unassembled WGS sequence"/>
</dbReference>
<sequence length="57" mass="6529">MAQIIVWLVIFSAVLDIPWYVDLVVLGLTAVGFSILQIVLRQRWRARMKATPTNEDT</sequence>
<protein>
    <submittedName>
        <fullName evidence="2">Uncharacterized protein</fullName>
    </submittedName>
</protein>
<dbReference type="AlphaFoldDB" id="A0A0C1ZLG5"/>
<organism evidence="2 3">
    <name type="scientific">Enhygromyxa salina</name>
    <dbReference type="NCBI Taxonomy" id="215803"/>
    <lineage>
        <taxon>Bacteria</taxon>
        <taxon>Pseudomonadati</taxon>
        <taxon>Myxococcota</taxon>
        <taxon>Polyangia</taxon>
        <taxon>Nannocystales</taxon>
        <taxon>Nannocystaceae</taxon>
        <taxon>Enhygromyxa</taxon>
    </lineage>
</organism>
<keyword evidence="1" id="KW-0812">Transmembrane</keyword>
<comment type="caution">
    <text evidence="2">The sequence shown here is derived from an EMBL/GenBank/DDBJ whole genome shotgun (WGS) entry which is preliminary data.</text>
</comment>
<name>A0A0C1ZLG5_9BACT</name>
<accession>A0A0C1ZLG5</accession>
<keyword evidence="1" id="KW-0472">Membrane</keyword>
<proteinExistence type="predicted"/>
<dbReference type="RefSeq" id="WP_153258504.1">
    <property type="nucleotide sequence ID" value="NZ_JMCC02000226.1"/>
</dbReference>
<evidence type="ECO:0000256" key="1">
    <source>
        <dbReference type="SAM" id="Phobius"/>
    </source>
</evidence>